<dbReference type="PANTHER" id="PTHR43792:SF1">
    <property type="entry name" value="N-ACETYLTRANSFERASE DOMAIN-CONTAINING PROTEIN"/>
    <property type="match status" value="1"/>
</dbReference>
<dbReference type="Gene3D" id="3.40.630.30">
    <property type="match status" value="1"/>
</dbReference>
<dbReference type="InterPro" id="IPR016181">
    <property type="entry name" value="Acyl_CoA_acyltransferase"/>
</dbReference>
<dbReference type="Proteomes" id="UP000651271">
    <property type="component" value="Unassembled WGS sequence"/>
</dbReference>
<keyword evidence="3" id="KW-1185">Reference proteome</keyword>
<dbReference type="SUPFAM" id="SSF55729">
    <property type="entry name" value="Acyl-CoA N-acyltransferases (Nat)"/>
    <property type="match status" value="1"/>
</dbReference>
<proteinExistence type="predicted"/>
<comment type="caution">
    <text evidence="2">The sequence shown here is derived from an EMBL/GenBank/DDBJ whole genome shotgun (WGS) entry which is preliminary data.</text>
</comment>
<gene>
    <name evidence="2" type="ORF">H8B04_07780</name>
</gene>
<evidence type="ECO:0000313" key="2">
    <source>
        <dbReference type="EMBL" id="MBD1429466.1"/>
    </source>
</evidence>
<dbReference type="PANTHER" id="PTHR43792">
    <property type="entry name" value="GNAT FAMILY, PUTATIVE (AFU_ORTHOLOGUE AFUA_3G00765)-RELATED-RELATED"/>
    <property type="match status" value="1"/>
</dbReference>
<reference evidence="2 3" key="1">
    <citation type="submission" date="2020-08" db="EMBL/GenBank/DDBJ databases">
        <title>Sphingobacterium sp. DN04309 isolated from aquaculture water.</title>
        <authorList>
            <person name="Zhang M."/>
        </authorList>
    </citation>
    <scope>NUCLEOTIDE SEQUENCE [LARGE SCALE GENOMIC DNA]</scope>
    <source>
        <strain evidence="2 3">DN04309</strain>
    </source>
</reference>
<dbReference type="EMBL" id="JACOIJ010000011">
    <property type="protein sequence ID" value="MBD1429466.1"/>
    <property type="molecule type" value="Genomic_DNA"/>
</dbReference>
<evidence type="ECO:0000259" key="1">
    <source>
        <dbReference type="PROSITE" id="PS51186"/>
    </source>
</evidence>
<protein>
    <submittedName>
        <fullName evidence="2">GNAT family N-acetyltransferase</fullName>
    </submittedName>
</protein>
<dbReference type="InterPro" id="IPR000182">
    <property type="entry name" value="GNAT_dom"/>
</dbReference>
<sequence>MFIKNSLFIISPPTKEDIISLRNLYNNAEVMKYIPNSSQIWEVESVAEKISKFQKDSIGIHIVKTLNNNFLGEASIFNYPELNCYEIGFIIDQKFWGKGFGTLICSELIDYCINHLHAAKVFARMYSNNVASQKVCIKSGMKLFNPSEEDLLYDRLTFSFSK</sequence>
<evidence type="ECO:0000313" key="3">
    <source>
        <dbReference type="Proteomes" id="UP000651271"/>
    </source>
</evidence>
<feature type="domain" description="N-acetyltransferase" evidence="1">
    <location>
        <begin position="8"/>
        <end position="159"/>
    </location>
</feature>
<accession>A0ABR7YDV1</accession>
<dbReference type="PROSITE" id="PS51186">
    <property type="entry name" value="GNAT"/>
    <property type="match status" value="1"/>
</dbReference>
<organism evidence="2 3">
    <name type="scientific">Sphingobacterium litopenaei</name>
    <dbReference type="NCBI Taxonomy" id="2763500"/>
    <lineage>
        <taxon>Bacteria</taxon>
        <taxon>Pseudomonadati</taxon>
        <taxon>Bacteroidota</taxon>
        <taxon>Sphingobacteriia</taxon>
        <taxon>Sphingobacteriales</taxon>
        <taxon>Sphingobacteriaceae</taxon>
        <taxon>Sphingobacterium</taxon>
    </lineage>
</organism>
<dbReference type="InterPro" id="IPR051531">
    <property type="entry name" value="N-acetyltransferase"/>
</dbReference>
<dbReference type="Pfam" id="PF13302">
    <property type="entry name" value="Acetyltransf_3"/>
    <property type="match status" value="1"/>
</dbReference>
<name>A0ABR7YDV1_9SPHI</name>
<dbReference type="RefSeq" id="WP_190301985.1">
    <property type="nucleotide sequence ID" value="NZ_JACOIJ010000011.1"/>
</dbReference>